<keyword evidence="2" id="KW-1185">Reference proteome</keyword>
<proteinExistence type="predicted"/>
<reference evidence="1" key="1">
    <citation type="submission" date="2019-04" db="EMBL/GenBank/DDBJ databases">
        <title>Microbes associate with the intestines of laboratory mice.</title>
        <authorList>
            <person name="Navarre W."/>
            <person name="Wong E."/>
            <person name="Huang K."/>
            <person name="Tropini C."/>
            <person name="Ng K."/>
            <person name="Yu B."/>
        </authorList>
    </citation>
    <scope>NUCLEOTIDE SEQUENCE</scope>
    <source>
        <strain evidence="1">NM73_A23</strain>
    </source>
</reference>
<sequence length="421" mass="47494">MHHKISVITVVYNDVRNIRKTMESFFSQTWAEKEYIVIDGGSSDGTADIIREYADRLAFWCSEPDGGIYEAMNKGIGHCTGDWINILNSGDVYASATSLEDVIMEAGDKDADVIFCNSIEVHPKFKYNRFADDDPSRLDYIPTFRHGSSLIKASVHKKYLYDVSKKKSLKYSLDWEMLHRLYKDGYTFRKADVFLEEYLLEGVSNRPYNNLWYNYKITSGGGIHLKKLMFMLIQMFNIMKANSSVTAFAYSFVLEFVINSICPHIPFWTLRRPLLRLGKVRLGKGAFIMRKCYIMNANFLEMGEYSHINRGCLIDARGKITIGDNVSVSHNVSIVTGGHDAMSPDFIGIFKPIVIKDYAWLGVGCTILQGVTIGRGAVVAAGAVVTKDVGDYEIVGGMPAKKIGDRPKNLGYKCHGWSWFT</sequence>
<dbReference type="Proteomes" id="UP000308886">
    <property type="component" value="Unassembled WGS sequence"/>
</dbReference>
<dbReference type="EMBL" id="SRZC01000005">
    <property type="protein sequence ID" value="TGX83214.1"/>
    <property type="molecule type" value="Genomic_DNA"/>
</dbReference>
<protein>
    <submittedName>
        <fullName evidence="1">Glycosyltransferase</fullName>
    </submittedName>
</protein>
<gene>
    <name evidence="1" type="ORF">E5358_04355</name>
</gene>
<accession>A0AC61QSI8</accession>
<evidence type="ECO:0000313" key="1">
    <source>
        <dbReference type="EMBL" id="TGX83214.1"/>
    </source>
</evidence>
<comment type="caution">
    <text evidence="1">The sequence shown here is derived from an EMBL/GenBank/DDBJ whole genome shotgun (WGS) entry which is preliminary data.</text>
</comment>
<organism evidence="1 2">
    <name type="scientific">Palleniella muris</name>
    <dbReference type="NCBI Taxonomy" id="3038145"/>
    <lineage>
        <taxon>Bacteria</taxon>
        <taxon>Pseudomonadati</taxon>
        <taxon>Bacteroidota</taxon>
        <taxon>Bacteroidia</taxon>
        <taxon>Bacteroidales</taxon>
        <taxon>Prevotellaceae</taxon>
        <taxon>Palleniella</taxon>
    </lineage>
</organism>
<evidence type="ECO:0000313" key="2">
    <source>
        <dbReference type="Proteomes" id="UP000308886"/>
    </source>
</evidence>
<name>A0AC61QSI8_9BACT</name>